<protein>
    <recommendedName>
        <fullName evidence="4">Transposase</fullName>
    </recommendedName>
</protein>
<evidence type="ECO:0000313" key="3">
    <source>
        <dbReference type="Proteomes" id="UP000886476"/>
    </source>
</evidence>
<name>A0ABX2CMG4_9BRAD</name>
<feature type="compositionally biased region" description="Polar residues" evidence="1">
    <location>
        <begin position="14"/>
        <end position="27"/>
    </location>
</feature>
<dbReference type="RefSeq" id="WP_172114448.1">
    <property type="nucleotide sequence ID" value="NZ_JABFDN010000017.1"/>
</dbReference>
<sequence>MLTIDHEDGRDGAEQTSCSLVPLSSATSRDRRGHVSRAARPDAGFIAHLIATAEQLPQTRTLRRAAPADVHNAYAARLHPVTSASPRTRQVI</sequence>
<dbReference type="Proteomes" id="UP000886476">
    <property type="component" value="Unassembled WGS sequence"/>
</dbReference>
<evidence type="ECO:0008006" key="4">
    <source>
        <dbReference type="Google" id="ProtNLM"/>
    </source>
</evidence>
<dbReference type="EMBL" id="JABFDN010000017">
    <property type="protein sequence ID" value="NPU69394.1"/>
    <property type="molecule type" value="Genomic_DNA"/>
</dbReference>
<evidence type="ECO:0000256" key="1">
    <source>
        <dbReference type="SAM" id="MobiDB-lite"/>
    </source>
</evidence>
<gene>
    <name evidence="2" type="ORF">HL667_30625</name>
</gene>
<feature type="compositionally biased region" description="Basic and acidic residues" evidence="1">
    <location>
        <begin position="1"/>
        <end position="13"/>
    </location>
</feature>
<evidence type="ECO:0000313" key="2">
    <source>
        <dbReference type="EMBL" id="NPU69394.1"/>
    </source>
</evidence>
<comment type="caution">
    <text evidence="2">The sequence shown here is derived from an EMBL/GenBank/DDBJ whole genome shotgun (WGS) entry which is preliminary data.</text>
</comment>
<proteinExistence type="predicted"/>
<feature type="region of interest" description="Disordered" evidence="1">
    <location>
        <begin position="1"/>
        <end position="36"/>
    </location>
</feature>
<reference evidence="2" key="1">
    <citation type="submission" date="2020-05" db="EMBL/GenBank/DDBJ databases">
        <title>Nod-independent and nitrogen-fixing Bradyrhizobium aeschynomene sp. nov. isolated from nodules of Aeschynomene indica.</title>
        <authorList>
            <person name="Zhang Z."/>
        </authorList>
    </citation>
    <scope>NUCLEOTIDE SEQUENCE</scope>
    <source>
        <strain evidence="2">83012</strain>
    </source>
</reference>
<accession>A0ABX2CMG4</accession>
<keyword evidence="3" id="KW-1185">Reference proteome</keyword>
<organism evidence="2 3">
    <name type="scientific">Bradyrhizobium aeschynomenes</name>
    <dbReference type="NCBI Taxonomy" id="2734909"/>
    <lineage>
        <taxon>Bacteria</taxon>
        <taxon>Pseudomonadati</taxon>
        <taxon>Pseudomonadota</taxon>
        <taxon>Alphaproteobacteria</taxon>
        <taxon>Hyphomicrobiales</taxon>
        <taxon>Nitrobacteraceae</taxon>
        <taxon>Bradyrhizobium</taxon>
    </lineage>
</organism>